<keyword evidence="1" id="KW-1185">Reference proteome</keyword>
<organism evidence="1 2">
    <name type="scientific">Macrostomum lignano</name>
    <dbReference type="NCBI Taxonomy" id="282301"/>
    <lineage>
        <taxon>Eukaryota</taxon>
        <taxon>Metazoa</taxon>
        <taxon>Spiralia</taxon>
        <taxon>Lophotrochozoa</taxon>
        <taxon>Platyhelminthes</taxon>
        <taxon>Rhabditophora</taxon>
        <taxon>Macrostomorpha</taxon>
        <taxon>Macrostomida</taxon>
        <taxon>Macrostomidae</taxon>
        <taxon>Macrostomum</taxon>
    </lineage>
</organism>
<evidence type="ECO:0000313" key="1">
    <source>
        <dbReference type="Proteomes" id="UP000095280"/>
    </source>
</evidence>
<name>A0A1I8FM12_9PLAT</name>
<dbReference type="Proteomes" id="UP000095280">
    <property type="component" value="Unplaced"/>
</dbReference>
<proteinExistence type="predicted"/>
<sequence length="115" mass="12241">LFSSICQLAAGEVECYVCPEDKLSSTYGCGKLVSVNPKPPTKGDLYTVRDLEYKYCASKQGWSGCYKSESAITTSIECVCTGNRCNGAQRPGSQPFMLAAPALMLLAAVKAQLSA</sequence>
<accession>A0A1I8FM12</accession>
<dbReference type="WBParaSite" id="maker-unitig_40482-snap-gene-0.1-mRNA-1">
    <property type="protein sequence ID" value="maker-unitig_40482-snap-gene-0.1-mRNA-1"/>
    <property type="gene ID" value="maker-unitig_40482-snap-gene-0.1"/>
</dbReference>
<dbReference type="AlphaFoldDB" id="A0A1I8FM12"/>
<evidence type="ECO:0000313" key="2">
    <source>
        <dbReference type="WBParaSite" id="maker-unitig_40482-snap-gene-0.1-mRNA-1"/>
    </source>
</evidence>
<protein>
    <submittedName>
        <fullName evidence="2">Protein sleepless</fullName>
    </submittedName>
</protein>
<reference evidence="2" key="1">
    <citation type="submission" date="2016-11" db="UniProtKB">
        <authorList>
            <consortium name="WormBaseParasite"/>
        </authorList>
    </citation>
    <scope>IDENTIFICATION</scope>
</reference>